<evidence type="ECO:0000256" key="4">
    <source>
        <dbReference type="ARBA" id="ARBA00022448"/>
    </source>
</evidence>
<feature type="transmembrane region" description="Helical" evidence="16">
    <location>
        <begin position="267"/>
        <end position="289"/>
    </location>
</feature>
<feature type="transmembrane region" description="Helical" evidence="16">
    <location>
        <begin position="83"/>
        <end position="104"/>
    </location>
</feature>
<feature type="domain" description="NADH:quinone oxidoreductase/Mrp antiporter transmembrane" evidence="17">
    <location>
        <begin position="130"/>
        <end position="411"/>
    </location>
</feature>
<feature type="domain" description="NADH-Ubiquinone oxidoreductase (complex I) chain 5 N-terminal" evidence="18">
    <location>
        <begin position="70"/>
        <end position="113"/>
    </location>
</feature>
<dbReference type="PANTHER" id="PTHR42829">
    <property type="entry name" value="NADH-UBIQUINONE OXIDOREDUCTASE CHAIN 5"/>
    <property type="match status" value="1"/>
</dbReference>
<evidence type="ECO:0000256" key="7">
    <source>
        <dbReference type="ARBA" id="ARBA00022792"/>
    </source>
</evidence>
<dbReference type="Pfam" id="PF00662">
    <property type="entry name" value="Proton_antipo_N"/>
    <property type="match status" value="1"/>
</dbReference>
<organism evidence="20">
    <name type="scientific">Mantidactylus cf. ulcerosus</name>
    <dbReference type="NCBI Taxonomy" id="129014"/>
    <lineage>
        <taxon>Eukaryota</taxon>
        <taxon>Metazoa</taxon>
        <taxon>Chordata</taxon>
        <taxon>Craniata</taxon>
        <taxon>Vertebrata</taxon>
        <taxon>Euteleostomi</taxon>
        <taxon>Amphibia</taxon>
        <taxon>Batrachia</taxon>
        <taxon>Anura</taxon>
        <taxon>Neobatrachia</taxon>
        <taxon>Ranoidea</taxon>
        <taxon>Mantellinae</taxon>
        <taxon>Mantidactylus</taxon>
        <taxon>Brygoomantis</taxon>
    </lineage>
</organism>
<evidence type="ECO:0000259" key="18">
    <source>
        <dbReference type="Pfam" id="PF00662"/>
    </source>
</evidence>
<evidence type="ECO:0000256" key="16">
    <source>
        <dbReference type="RuleBase" id="RU003404"/>
    </source>
</evidence>
<keyword evidence="6 16" id="KW-0812">Transmembrane</keyword>
<dbReference type="EMBL" id="AB239573">
    <property type="protein sequence ID" value="BAE79539.1"/>
    <property type="molecule type" value="Genomic_DNA"/>
</dbReference>
<feature type="transmembrane region" description="Helical" evidence="16">
    <location>
        <begin position="6"/>
        <end position="24"/>
    </location>
</feature>
<name>Q2HWL0_9NEOB</name>
<accession>Q2HWL0</accession>
<feature type="transmembrane region" description="Helical" evidence="16">
    <location>
        <begin position="397"/>
        <end position="424"/>
    </location>
</feature>
<comment type="subcellular location">
    <subcellularLocation>
        <location evidence="1">Mitochondrion inner membrane</location>
        <topology evidence="1">Multi-pass membrane protein</topology>
    </subcellularLocation>
</comment>
<evidence type="ECO:0000256" key="15">
    <source>
        <dbReference type="ARBA" id="ARBA00049551"/>
    </source>
</evidence>
<keyword evidence="13 16" id="KW-0496">Mitochondrion</keyword>
<evidence type="ECO:0000313" key="20">
    <source>
        <dbReference type="EMBL" id="BAE79539.1"/>
    </source>
</evidence>
<evidence type="ECO:0000256" key="8">
    <source>
        <dbReference type="ARBA" id="ARBA00022967"/>
    </source>
</evidence>
<dbReference type="InterPro" id="IPR010934">
    <property type="entry name" value="NADH_DH_su5_C"/>
</dbReference>
<feature type="transmembrane region" description="Helical" evidence="16">
    <location>
        <begin position="295"/>
        <end position="313"/>
    </location>
</feature>
<dbReference type="EC" id="7.1.1.2" evidence="2 16"/>
<dbReference type="AlphaFoldDB" id="Q2HWL0"/>
<dbReference type="InterPro" id="IPR001750">
    <property type="entry name" value="ND/Mrp_TM"/>
</dbReference>
<keyword evidence="4 16" id="KW-0813">Transport</keyword>
<dbReference type="PANTHER" id="PTHR42829:SF2">
    <property type="entry name" value="NADH-UBIQUINONE OXIDOREDUCTASE CHAIN 5"/>
    <property type="match status" value="1"/>
</dbReference>
<keyword evidence="14 16" id="KW-0472">Membrane</keyword>
<keyword evidence="8" id="KW-1278">Translocase</keyword>
<evidence type="ECO:0000256" key="10">
    <source>
        <dbReference type="ARBA" id="ARBA00022989"/>
    </source>
</evidence>
<evidence type="ECO:0000256" key="6">
    <source>
        <dbReference type="ARBA" id="ARBA00022692"/>
    </source>
</evidence>
<keyword evidence="11 16" id="KW-0520">NAD</keyword>
<dbReference type="Pfam" id="PF06455">
    <property type="entry name" value="NADH5_C"/>
    <property type="match status" value="1"/>
</dbReference>
<dbReference type="Pfam" id="PF00361">
    <property type="entry name" value="Proton_antipo_M"/>
    <property type="match status" value="1"/>
</dbReference>
<feature type="transmembrane region" description="Helical" evidence="16">
    <location>
        <begin position="364"/>
        <end position="385"/>
    </location>
</feature>
<dbReference type="GO" id="GO:0005743">
    <property type="term" value="C:mitochondrial inner membrane"/>
    <property type="evidence" value="ECO:0007669"/>
    <property type="project" value="UniProtKB-SubCell"/>
</dbReference>
<dbReference type="NCBIfam" id="TIGR01974">
    <property type="entry name" value="NDH_I_L"/>
    <property type="match status" value="1"/>
</dbReference>
<dbReference type="GO" id="GO:0008137">
    <property type="term" value="F:NADH dehydrogenase (ubiquinone) activity"/>
    <property type="evidence" value="ECO:0007669"/>
    <property type="project" value="UniProtKB-EC"/>
</dbReference>
<keyword evidence="10 16" id="KW-1133">Transmembrane helix</keyword>
<dbReference type="InterPro" id="IPR018393">
    <property type="entry name" value="NADHpl_OxRdtase_5_subgr"/>
</dbReference>
<keyword evidence="7" id="KW-0999">Mitochondrion inner membrane</keyword>
<feature type="transmembrane region" description="Helical" evidence="16">
    <location>
        <begin position="579"/>
        <end position="596"/>
    </location>
</feature>
<feature type="transmembrane region" description="Helical" evidence="16">
    <location>
        <begin position="116"/>
        <end position="140"/>
    </location>
</feature>
<keyword evidence="5" id="KW-0679">Respiratory chain</keyword>
<evidence type="ECO:0000256" key="14">
    <source>
        <dbReference type="ARBA" id="ARBA00023136"/>
    </source>
</evidence>
<evidence type="ECO:0000256" key="2">
    <source>
        <dbReference type="ARBA" id="ARBA00012944"/>
    </source>
</evidence>
<dbReference type="GO" id="GO:0003954">
    <property type="term" value="F:NADH dehydrogenase activity"/>
    <property type="evidence" value="ECO:0007669"/>
    <property type="project" value="TreeGrafter"/>
</dbReference>
<feature type="transmembrane region" description="Helical" evidence="16">
    <location>
        <begin position="320"/>
        <end position="344"/>
    </location>
</feature>
<comment type="catalytic activity">
    <reaction evidence="15 16">
        <text>a ubiquinone + NADH + 5 H(+)(in) = a ubiquinol + NAD(+) + 4 H(+)(out)</text>
        <dbReference type="Rhea" id="RHEA:29091"/>
        <dbReference type="Rhea" id="RHEA-COMP:9565"/>
        <dbReference type="Rhea" id="RHEA-COMP:9566"/>
        <dbReference type="ChEBI" id="CHEBI:15378"/>
        <dbReference type="ChEBI" id="CHEBI:16389"/>
        <dbReference type="ChEBI" id="CHEBI:17976"/>
        <dbReference type="ChEBI" id="CHEBI:57540"/>
        <dbReference type="ChEBI" id="CHEBI:57945"/>
        <dbReference type="EC" id="7.1.1.2"/>
    </reaction>
</comment>
<sequence>MAHTITPPTFLMVMALLIWPLVLFNHQHFPLMAKNAVKTAFFVSTLPLLFMLSQENEAIEGQKTWAKSFFSTNFDIYFDSYPIMFLPVALFVTWSILEFSLWYMNEDPHKSQFIKYLLIFLLAMIILTTAGNFLVFFIGWEGVGLMSFLLIGWFHGRNNAAIAASQAVLYNRFGDIGFLMAFCWFLKVLSSTKMSSTIILSPPTFILLATILAAATKSAQFSFHPWLASAMEGPTPVSALLHSSTMVVAGIFLLLRLFPFIEKNQYALTTCLCLGALTTFGAALLALTQNDIKKIVAYSTSSQLGLMMVAIGIGQPHLAFLHICTHAFFKAMLFLCSGTIIHNLNDEQDLRKMGGLQLMMPVTTSYFSIGSLALMGTPFLAGFFSKDAIIEAANISIINIMALLLTIIATAFTAVYSLRLIYYISLKSPRTSPIMKFDETNIPVLSSITRLALGSITAGLIFFNMTFPHNPTIHTLTPFMKTMALIVSLIGFTTAYDLAKLNWNLPPNNFPKSKLYNPLHYNQVMHRPTITMTMNTGWLIITHFIDNLIFKKFGPNSLMNTNLLSSQITRASQTGLIKAYLSTFLITLMFIMIFVYL</sequence>
<feature type="domain" description="NADH dehydrogenase subunit 5 C-terminal" evidence="19">
    <location>
        <begin position="416"/>
        <end position="594"/>
    </location>
</feature>
<reference evidence="20" key="1">
    <citation type="journal article" date="2006" name="Mol. Phylogenet. Evol.">
        <title>Complete nucleotide sequence of the mitochondrial genome of a Malagasy poison frog Mantella madagascariensis: evolutionary implications on mitochondrial genomes of higher anuran groups.</title>
        <authorList>
            <person name="Kurabayashi A."/>
            <person name="Usuki C."/>
            <person name="Mikami N."/>
            <person name="Fujii T."/>
            <person name="Yonekawa H."/>
            <person name="Sumida M."/>
            <person name="Hasegawa M."/>
        </authorList>
    </citation>
    <scope>NUCLEOTIDE SEQUENCE</scope>
</reference>
<gene>
    <name evidence="20" type="primary">ND5</name>
</gene>
<proteinExistence type="inferred from homology"/>
<geneLocation type="mitochondrion" evidence="20"/>
<evidence type="ECO:0000256" key="5">
    <source>
        <dbReference type="ARBA" id="ARBA00022660"/>
    </source>
</evidence>
<dbReference type="InterPro" id="IPR001516">
    <property type="entry name" value="Proton_antipo_N"/>
</dbReference>
<evidence type="ECO:0000256" key="9">
    <source>
        <dbReference type="ARBA" id="ARBA00022982"/>
    </source>
</evidence>
<comment type="function">
    <text evidence="16">Core subunit of the mitochondrial membrane respiratory chain NADH dehydrogenase (Complex I) which catalyzes electron transfer from NADH through the respiratory chain, using ubiquinone as an electron acceptor. Essential for the catalytic activity and assembly of complex I.</text>
</comment>
<protein>
    <recommendedName>
        <fullName evidence="3 16">NADH-ubiquinone oxidoreductase chain 5</fullName>
        <ecNumber evidence="2 16">7.1.1.2</ecNumber>
    </recommendedName>
</protein>
<evidence type="ECO:0000256" key="12">
    <source>
        <dbReference type="ARBA" id="ARBA00023075"/>
    </source>
</evidence>
<evidence type="ECO:0000259" key="19">
    <source>
        <dbReference type="Pfam" id="PF06455"/>
    </source>
</evidence>
<feature type="transmembrane region" description="Helical" evidence="16">
    <location>
        <begin position="444"/>
        <end position="467"/>
    </location>
</feature>
<evidence type="ECO:0000259" key="17">
    <source>
        <dbReference type="Pfam" id="PF00361"/>
    </source>
</evidence>
<evidence type="ECO:0000256" key="13">
    <source>
        <dbReference type="ARBA" id="ARBA00023128"/>
    </source>
</evidence>
<feature type="transmembrane region" description="Helical" evidence="16">
    <location>
        <begin position="479"/>
        <end position="499"/>
    </location>
</feature>
<keyword evidence="12 16" id="KW-0830">Ubiquinone</keyword>
<feature type="transmembrane region" description="Helical" evidence="16">
    <location>
        <begin position="198"/>
        <end position="216"/>
    </location>
</feature>
<dbReference type="InterPro" id="IPR003945">
    <property type="entry name" value="NU5C-like"/>
</dbReference>
<dbReference type="PRINTS" id="PR01434">
    <property type="entry name" value="NADHDHGNASE5"/>
</dbReference>
<feature type="transmembrane region" description="Helical" evidence="16">
    <location>
        <begin position="236"/>
        <end position="255"/>
    </location>
</feature>
<dbReference type="GO" id="GO:0015990">
    <property type="term" value="P:electron transport coupled proton transport"/>
    <property type="evidence" value="ECO:0007669"/>
    <property type="project" value="TreeGrafter"/>
</dbReference>
<evidence type="ECO:0000256" key="3">
    <source>
        <dbReference type="ARBA" id="ARBA00021096"/>
    </source>
</evidence>
<feature type="transmembrane region" description="Helical" evidence="16">
    <location>
        <begin position="160"/>
        <end position="186"/>
    </location>
</feature>
<keyword evidence="9" id="KW-0249">Electron transport</keyword>
<comment type="similarity">
    <text evidence="16">Belongs to the complex I subunit 5 family.</text>
</comment>
<evidence type="ECO:0000256" key="11">
    <source>
        <dbReference type="ARBA" id="ARBA00023027"/>
    </source>
</evidence>
<evidence type="ECO:0000256" key="1">
    <source>
        <dbReference type="ARBA" id="ARBA00004448"/>
    </source>
</evidence>
<dbReference type="GO" id="GO:0042773">
    <property type="term" value="P:ATP synthesis coupled electron transport"/>
    <property type="evidence" value="ECO:0007669"/>
    <property type="project" value="InterPro"/>
</dbReference>